<dbReference type="InterPro" id="IPR043137">
    <property type="entry name" value="GGT_ssub_C"/>
</dbReference>
<keyword evidence="4" id="KW-0812">Transmembrane</keyword>
<dbReference type="Pfam" id="PF01019">
    <property type="entry name" value="G_glu_transpept"/>
    <property type="match status" value="2"/>
</dbReference>
<dbReference type="GO" id="GO:0006751">
    <property type="term" value="P:glutathione catabolic process"/>
    <property type="evidence" value="ECO:0007669"/>
    <property type="project" value="InterPro"/>
</dbReference>
<dbReference type="Gene3D" id="3.60.20.40">
    <property type="match status" value="1"/>
</dbReference>
<organism evidence="5 6">
    <name type="scientific">Nothobranchius furzeri</name>
    <name type="common">Turquoise killifish</name>
    <dbReference type="NCBI Taxonomy" id="105023"/>
    <lineage>
        <taxon>Eukaryota</taxon>
        <taxon>Metazoa</taxon>
        <taxon>Chordata</taxon>
        <taxon>Craniata</taxon>
        <taxon>Vertebrata</taxon>
        <taxon>Euteleostomi</taxon>
        <taxon>Actinopterygii</taxon>
        <taxon>Neopterygii</taxon>
        <taxon>Teleostei</taxon>
        <taxon>Neoteleostei</taxon>
        <taxon>Acanthomorphata</taxon>
        <taxon>Ovalentaria</taxon>
        <taxon>Atherinomorphae</taxon>
        <taxon>Cyprinodontiformes</taxon>
        <taxon>Nothobranchiidae</taxon>
        <taxon>Nothobranchius</taxon>
    </lineage>
</organism>
<evidence type="ECO:0000256" key="1">
    <source>
        <dbReference type="ARBA" id="ARBA00009381"/>
    </source>
</evidence>
<evidence type="ECO:0000256" key="3">
    <source>
        <dbReference type="PIRSR" id="PIRSR600101-2"/>
    </source>
</evidence>
<dbReference type="InterPro" id="IPR029055">
    <property type="entry name" value="Ntn_hydrolases_N"/>
</dbReference>
<reference evidence="5" key="1">
    <citation type="submission" date="2014-08" db="EMBL/GenBank/DDBJ databases">
        <authorList>
            <person name="Senf B."/>
            <person name="Petzold A."/>
            <person name="Downie B.R."/>
            <person name="Koch P."/>
            <person name="Platzer M."/>
        </authorList>
    </citation>
    <scope>NUCLEOTIDE SEQUENCE [LARGE SCALE GENOMIC DNA]</scope>
    <source>
        <strain evidence="5">GRZ</strain>
    </source>
</reference>
<dbReference type="InterPro" id="IPR000101">
    <property type="entry name" value="GGT_peptidase"/>
</dbReference>
<name>A0A8C6NX73_NOTFU</name>
<keyword evidence="4" id="KW-0472">Membrane</keyword>
<dbReference type="Proteomes" id="UP000694548">
    <property type="component" value="Chromosome sgr10"/>
</dbReference>
<proteinExistence type="inferred from homology"/>
<evidence type="ECO:0008006" key="7">
    <source>
        <dbReference type="Google" id="ProtNLM"/>
    </source>
</evidence>
<dbReference type="InterPro" id="IPR043138">
    <property type="entry name" value="GGT_lsub"/>
</dbReference>
<dbReference type="AlphaFoldDB" id="A0A8C6NX73"/>
<feature type="active site" description="Nucleophile" evidence="2">
    <location>
        <position position="308"/>
    </location>
</feature>
<evidence type="ECO:0000313" key="5">
    <source>
        <dbReference type="Ensembl" id="ENSNFUP00015031763.1"/>
    </source>
</evidence>
<feature type="transmembrane region" description="Helical" evidence="4">
    <location>
        <begin position="32"/>
        <end position="53"/>
    </location>
</feature>
<dbReference type="SUPFAM" id="SSF56235">
    <property type="entry name" value="N-terminal nucleophile aminohydrolases (Ntn hydrolases)"/>
    <property type="match status" value="1"/>
</dbReference>
<feature type="binding site" evidence="3">
    <location>
        <begin position="326"/>
        <end position="328"/>
    </location>
    <ligand>
        <name>L-glutamate</name>
        <dbReference type="ChEBI" id="CHEBI:29985"/>
    </ligand>
</feature>
<keyword evidence="4" id="KW-1133">Transmembrane helix</keyword>
<reference evidence="5" key="2">
    <citation type="submission" date="2025-08" db="UniProtKB">
        <authorList>
            <consortium name="Ensembl"/>
        </authorList>
    </citation>
    <scope>IDENTIFICATION</scope>
</reference>
<dbReference type="GeneTree" id="ENSGT00940000156917"/>
<dbReference type="PRINTS" id="PR01210">
    <property type="entry name" value="GGTRANSPTASE"/>
</dbReference>
<dbReference type="GO" id="GO:0005886">
    <property type="term" value="C:plasma membrane"/>
    <property type="evidence" value="ECO:0007669"/>
    <property type="project" value="TreeGrafter"/>
</dbReference>
<sequence>KDLSAGTLHLFNQRLSKLKETNEDCCRTNTPVQLYAVPIILAVGVTIALALQIHLDASLVSIKGVASDHERCTVLSESVLRDGGSSVDAAIAGALCLGVVHPHVSGVGGGGVMLIHDIRHNKTRVINFEGSAPNDLREDLLQNASGVQAGLLVGVPGMLMGLHHAHSLYGRIKIFYFTQVRANGGVLSAEDIGNYSSEVQQPLEGQYIIQVPPPPSAGAALLAALNLLAGFHLSGNDITVNQTHHWVEKALAAALALARKLGDPKYNSSVSELLSVMMSKSQSRAELLQQKSSRTSPSDNESLKELLTGQVVVMGPDDLVVSVASSLNGPFGSRIITQSGIILNSLILSFYWSNHSRGLPQANQMNHIGPGKRPLTFLMPSVMVPVWNKCGTYMGLSSSGGPNRLREITQSMV</sequence>
<protein>
    <recommendedName>
        <fullName evidence="7">Gamma-glutamyltransferase 7</fullName>
    </recommendedName>
</protein>
<dbReference type="Ensembl" id="ENSNFUT00015033196.1">
    <property type="protein sequence ID" value="ENSNFUP00015031763.1"/>
    <property type="gene ID" value="ENSNFUG00015015511.1"/>
</dbReference>
<reference evidence="5" key="3">
    <citation type="submission" date="2025-09" db="UniProtKB">
        <authorList>
            <consortium name="Ensembl"/>
        </authorList>
    </citation>
    <scope>IDENTIFICATION</scope>
</reference>
<evidence type="ECO:0000256" key="2">
    <source>
        <dbReference type="PIRSR" id="PIRSR600101-1"/>
    </source>
</evidence>
<evidence type="ECO:0000313" key="6">
    <source>
        <dbReference type="Proteomes" id="UP000694548"/>
    </source>
</evidence>
<keyword evidence="6" id="KW-1185">Reference proteome</keyword>
<dbReference type="GO" id="GO:0036374">
    <property type="term" value="F:glutathione hydrolase activity"/>
    <property type="evidence" value="ECO:0007669"/>
    <property type="project" value="InterPro"/>
</dbReference>
<dbReference type="Gene3D" id="1.10.246.130">
    <property type="match status" value="1"/>
</dbReference>
<feature type="binding site" evidence="3">
    <location>
        <position position="401"/>
    </location>
    <ligand>
        <name>L-glutamate</name>
        <dbReference type="ChEBI" id="CHEBI:29985"/>
    </ligand>
</feature>
<evidence type="ECO:0000256" key="4">
    <source>
        <dbReference type="SAM" id="Phobius"/>
    </source>
</evidence>
<accession>A0A8C6NX73</accession>
<dbReference type="PANTHER" id="PTHR11686">
    <property type="entry name" value="GAMMA GLUTAMYL TRANSPEPTIDASE"/>
    <property type="match status" value="1"/>
</dbReference>
<comment type="similarity">
    <text evidence="1">Belongs to the gamma-glutamyltransferase family.</text>
</comment>
<dbReference type="PANTHER" id="PTHR11686:SF54">
    <property type="entry name" value="GLUTATHIONE HYDROLASE 7"/>
    <property type="match status" value="1"/>
</dbReference>